<dbReference type="GO" id="GO:0016763">
    <property type="term" value="F:pentosyltransferase activity"/>
    <property type="evidence" value="ECO:0007669"/>
    <property type="project" value="TreeGrafter"/>
</dbReference>
<evidence type="ECO:0000256" key="2">
    <source>
        <dbReference type="ARBA" id="ARBA00022475"/>
    </source>
</evidence>
<keyword evidence="7 8" id="KW-0472">Membrane</keyword>
<dbReference type="Proteomes" id="UP000003688">
    <property type="component" value="Unassembled WGS sequence"/>
</dbReference>
<comment type="subcellular location">
    <subcellularLocation>
        <location evidence="1">Cell membrane</location>
        <topology evidence="1">Multi-pass membrane protein</topology>
    </subcellularLocation>
</comment>
<feature type="transmembrane region" description="Helical" evidence="8">
    <location>
        <begin position="363"/>
        <end position="379"/>
    </location>
</feature>
<feature type="transmembrane region" description="Helical" evidence="8">
    <location>
        <begin position="12"/>
        <end position="32"/>
    </location>
</feature>
<keyword evidence="11" id="KW-1185">Reference proteome</keyword>
<proteinExistence type="predicted"/>
<dbReference type="Pfam" id="PF13231">
    <property type="entry name" value="PMT_2"/>
    <property type="match status" value="1"/>
</dbReference>
<feature type="transmembrane region" description="Helical" evidence="8">
    <location>
        <begin position="91"/>
        <end position="111"/>
    </location>
</feature>
<dbReference type="InterPro" id="IPR050297">
    <property type="entry name" value="LipidA_mod_glycosyltrf_83"/>
</dbReference>
<comment type="caution">
    <text evidence="10">The sequence shown here is derived from an EMBL/GenBank/DDBJ whole genome shotgun (WGS) entry which is preliminary data.</text>
</comment>
<evidence type="ECO:0000313" key="11">
    <source>
        <dbReference type="Proteomes" id="UP000003688"/>
    </source>
</evidence>
<dbReference type="InterPro" id="IPR038731">
    <property type="entry name" value="RgtA/B/C-like"/>
</dbReference>
<dbReference type="GO" id="GO:0009103">
    <property type="term" value="P:lipopolysaccharide biosynthetic process"/>
    <property type="evidence" value="ECO:0007669"/>
    <property type="project" value="UniProtKB-ARBA"/>
</dbReference>
<dbReference type="EMBL" id="ABOX02000067">
    <property type="protein sequence ID" value="EEF57469.1"/>
    <property type="molecule type" value="Genomic_DNA"/>
</dbReference>
<keyword evidence="3" id="KW-0328">Glycosyltransferase</keyword>
<feature type="transmembrane region" description="Helical" evidence="8">
    <location>
        <begin position="279"/>
        <end position="302"/>
    </location>
</feature>
<evidence type="ECO:0000313" key="10">
    <source>
        <dbReference type="EMBL" id="EEF57469.1"/>
    </source>
</evidence>
<dbReference type="RefSeq" id="WP_007418487.1">
    <property type="nucleotide sequence ID" value="NZ_ABOX02000067.1"/>
</dbReference>
<evidence type="ECO:0000256" key="4">
    <source>
        <dbReference type="ARBA" id="ARBA00022679"/>
    </source>
</evidence>
<dbReference type="PANTHER" id="PTHR33908:SF11">
    <property type="entry name" value="MEMBRANE PROTEIN"/>
    <property type="match status" value="1"/>
</dbReference>
<keyword evidence="2" id="KW-1003">Cell membrane</keyword>
<feature type="transmembrane region" description="Helical" evidence="8">
    <location>
        <begin position="172"/>
        <end position="204"/>
    </location>
</feature>
<protein>
    <recommendedName>
        <fullName evidence="9">Glycosyltransferase RgtA/B/C/D-like domain-containing protein</fullName>
    </recommendedName>
</protein>
<evidence type="ECO:0000256" key="1">
    <source>
        <dbReference type="ARBA" id="ARBA00004651"/>
    </source>
</evidence>
<evidence type="ECO:0000256" key="5">
    <source>
        <dbReference type="ARBA" id="ARBA00022692"/>
    </source>
</evidence>
<organism evidence="10 11">
    <name type="scientific">Pedosphaera parvula (strain Ellin514)</name>
    <dbReference type="NCBI Taxonomy" id="320771"/>
    <lineage>
        <taxon>Bacteria</taxon>
        <taxon>Pseudomonadati</taxon>
        <taxon>Verrucomicrobiota</taxon>
        <taxon>Pedosphaerae</taxon>
        <taxon>Pedosphaerales</taxon>
        <taxon>Pedosphaeraceae</taxon>
        <taxon>Pedosphaera</taxon>
    </lineage>
</organism>
<feature type="domain" description="Glycosyltransferase RgtA/B/C/D-like" evidence="9">
    <location>
        <begin position="97"/>
        <end position="230"/>
    </location>
</feature>
<dbReference type="GO" id="GO:0005886">
    <property type="term" value="C:plasma membrane"/>
    <property type="evidence" value="ECO:0007669"/>
    <property type="project" value="UniProtKB-SubCell"/>
</dbReference>
<reference evidence="10 11" key="1">
    <citation type="journal article" date="2011" name="J. Bacteriol.">
        <title>Genome sequence of 'Pedosphaera parvula' Ellin514, an aerobic Verrucomicrobial isolate from pasture soil.</title>
        <authorList>
            <person name="Kant R."/>
            <person name="van Passel M.W."/>
            <person name="Sangwan P."/>
            <person name="Palva A."/>
            <person name="Lucas S."/>
            <person name="Copeland A."/>
            <person name="Lapidus A."/>
            <person name="Glavina Del Rio T."/>
            <person name="Dalin E."/>
            <person name="Tice H."/>
            <person name="Bruce D."/>
            <person name="Goodwin L."/>
            <person name="Pitluck S."/>
            <person name="Chertkov O."/>
            <person name="Larimer F.W."/>
            <person name="Land M.L."/>
            <person name="Hauser L."/>
            <person name="Brettin T.S."/>
            <person name="Detter J.C."/>
            <person name="Han S."/>
            <person name="de Vos W.M."/>
            <person name="Janssen P.H."/>
            <person name="Smidt H."/>
        </authorList>
    </citation>
    <scope>NUCLEOTIDE SEQUENCE [LARGE SCALE GENOMIC DNA]</scope>
    <source>
        <strain evidence="10 11">Ellin514</strain>
    </source>
</reference>
<feature type="transmembrane region" description="Helical" evidence="8">
    <location>
        <begin position="308"/>
        <end position="327"/>
    </location>
</feature>
<keyword evidence="5 8" id="KW-0812">Transmembrane</keyword>
<feature type="transmembrane region" description="Helical" evidence="8">
    <location>
        <begin position="332"/>
        <end position="351"/>
    </location>
</feature>
<sequence length="513" mass="57463" precursor="true">MEQEKISDHRDLKLVALLLAIGVVVFQLSMAAKGYSITRDQHLATAIWYAKGNIDLLNPILPGFNANGSPTPLEFPIWQALTAALMKRFGIWYGWGNVVSLAFMLSTVALLFDLARRIYSERVAWWTAVFALAQPLNIIVGGQAGGDSTAWALAVCFIYSAYRMMEKCSWGWWAAAAVTGSLSAIVKAPFFMTVGLTAFFWLLLKHRLSVTAWIQLALAGIVSMAVFVVWNEHAHRLYALAEFPLVNMDILGKESGGIAEWYFGTIHYRLTPMNWIRGGWYFMCYVVGNFGLVFLALAAVRLRKISEVWLWILAAVCTTMVFTPLILSHTHYFFVFSSAFALLCASAAHAFEDGAWQRLQLNVFGRFVLVMAAIVFSLAETTQTIHFTQLFDPWKDESARIIKEYTAPTDKIVVWGAVWCDPFARCERDGLTGGFSTKNIGWLNDPKKLARLKELGYTRLVLMNPSPYLVALTIATGTQRERAMNLAEELPDAAKNWPVLFSSPQILILQIPK</sequence>
<accession>B9XRQ4</accession>
<keyword evidence="4" id="KW-0808">Transferase</keyword>
<evidence type="ECO:0000256" key="6">
    <source>
        <dbReference type="ARBA" id="ARBA00022989"/>
    </source>
</evidence>
<gene>
    <name evidence="10" type="ORF">Cflav_PD0503</name>
</gene>
<evidence type="ECO:0000256" key="8">
    <source>
        <dbReference type="SAM" id="Phobius"/>
    </source>
</evidence>
<feature type="transmembrane region" description="Helical" evidence="8">
    <location>
        <begin position="210"/>
        <end position="230"/>
    </location>
</feature>
<evidence type="ECO:0000256" key="3">
    <source>
        <dbReference type="ARBA" id="ARBA00022676"/>
    </source>
</evidence>
<dbReference type="PANTHER" id="PTHR33908">
    <property type="entry name" value="MANNOSYLTRANSFERASE YKCB-RELATED"/>
    <property type="match status" value="1"/>
</dbReference>
<keyword evidence="6 8" id="KW-1133">Transmembrane helix</keyword>
<feature type="transmembrane region" description="Helical" evidence="8">
    <location>
        <begin position="123"/>
        <end position="142"/>
    </location>
</feature>
<name>B9XRQ4_PEDPL</name>
<evidence type="ECO:0000259" key="9">
    <source>
        <dbReference type="Pfam" id="PF13231"/>
    </source>
</evidence>
<evidence type="ECO:0000256" key="7">
    <source>
        <dbReference type="ARBA" id="ARBA00023136"/>
    </source>
</evidence>
<dbReference type="AlphaFoldDB" id="B9XRQ4"/>